<protein>
    <recommendedName>
        <fullName evidence="4">Lipoprotein</fullName>
    </recommendedName>
</protein>
<proteinExistence type="predicted"/>
<sequence length="221" mass="24886">MRKSLIVLSIATTGLFSCGQGSKSTPDTVTVDKEKVESPEKFKSQNQPTTDNEKYIDTRYEYTDAEGRRLLIQNSLPKGGLKYTDTNGNDFLYAIFWTRITNEAVNPLELSIHFPADAFKLPSSADTYFKLLLPPETMTLENEPLFNYGLTSLESFLDNELHKSSSVQKTINPNSSTMFYVVTLFNKGVDGVVRAALSFKDQTVFYRVNEKEIACGQINFN</sequence>
<dbReference type="EMBL" id="BMGK01000004">
    <property type="protein sequence ID" value="GGD89247.1"/>
    <property type="molecule type" value="Genomic_DNA"/>
</dbReference>
<dbReference type="RefSeq" id="WP_188440429.1">
    <property type="nucleotide sequence ID" value="NZ_BMGK01000004.1"/>
</dbReference>
<feature type="region of interest" description="Disordered" evidence="1">
    <location>
        <begin position="20"/>
        <end position="50"/>
    </location>
</feature>
<feature type="compositionally biased region" description="Basic and acidic residues" evidence="1">
    <location>
        <begin position="30"/>
        <end position="43"/>
    </location>
</feature>
<evidence type="ECO:0000313" key="3">
    <source>
        <dbReference type="Proteomes" id="UP000652231"/>
    </source>
</evidence>
<keyword evidence="3" id="KW-1185">Reference proteome</keyword>
<dbReference type="AlphaFoldDB" id="A0A8J2V9E8"/>
<evidence type="ECO:0008006" key="4">
    <source>
        <dbReference type="Google" id="ProtNLM"/>
    </source>
</evidence>
<accession>A0A8J2V9E8</accession>
<evidence type="ECO:0000313" key="2">
    <source>
        <dbReference type="EMBL" id="GGD89247.1"/>
    </source>
</evidence>
<organism evidence="2 3">
    <name type="scientific">Planktosalinus lacus</name>
    <dbReference type="NCBI Taxonomy" id="1526573"/>
    <lineage>
        <taxon>Bacteria</taxon>
        <taxon>Pseudomonadati</taxon>
        <taxon>Bacteroidota</taxon>
        <taxon>Flavobacteriia</taxon>
        <taxon>Flavobacteriales</taxon>
        <taxon>Flavobacteriaceae</taxon>
        <taxon>Planktosalinus</taxon>
    </lineage>
</organism>
<reference evidence="2" key="1">
    <citation type="journal article" date="2014" name="Int. J. Syst. Evol. Microbiol.">
        <title>Complete genome sequence of Corynebacterium casei LMG S-19264T (=DSM 44701T), isolated from a smear-ripened cheese.</title>
        <authorList>
            <consortium name="US DOE Joint Genome Institute (JGI-PGF)"/>
            <person name="Walter F."/>
            <person name="Albersmeier A."/>
            <person name="Kalinowski J."/>
            <person name="Ruckert C."/>
        </authorList>
    </citation>
    <scope>NUCLEOTIDE SEQUENCE</scope>
    <source>
        <strain evidence="2">CGMCC 1.12924</strain>
    </source>
</reference>
<comment type="caution">
    <text evidence="2">The sequence shown here is derived from an EMBL/GenBank/DDBJ whole genome shotgun (WGS) entry which is preliminary data.</text>
</comment>
<name>A0A8J2V9E8_9FLAO</name>
<dbReference type="PROSITE" id="PS51257">
    <property type="entry name" value="PROKAR_LIPOPROTEIN"/>
    <property type="match status" value="1"/>
</dbReference>
<dbReference type="Proteomes" id="UP000652231">
    <property type="component" value="Unassembled WGS sequence"/>
</dbReference>
<reference evidence="2" key="2">
    <citation type="submission" date="2020-09" db="EMBL/GenBank/DDBJ databases">
        <authorList>
            <person name="Sun Q."/>
            <person name="Zhou Y."/>
        </authorList>
    </citation>
    <scope>NUCLEOTIDE SEQUENCE</scope>
    <source>
        <strain evidence="2">CGMCC 1.12924</strain>
    </source>
</reference>
<gene>
    <name evidence="2" type="ORF">GCM10011312_11380</name>
</gene>
<evidence type="ECO:0000256" key="1">
    <source>
        <dbReference type="SAM" id="MobiDB-lite"/>
    </source>
</evidence>